<accession>A0AAT9J7K0</accession>
<evidence type="ECO:0000313" key="3">
    <source>
        <dbReference type="EMBL" id="DBA52178.1"/>
    </source>
</evidence>
<name>A0AAT9J7K0_9VIRU</name>
<keyword evidence="1" id="KW-0812">Transmembrane</keyword>
<organism evidence="3">
    <name type="scientific">Nitrosopumilaceae spindle-shaped virus</name>
    <dbReference type="NCBI Taxonomy" id="3065433"/>
    <lineage>
        <taxon>Viruses</taxon>
    </lineage>
</organism>
<sequence>MDALGKRREPIEASPPDYRLWAFVIISFAIMSGAVVYISWASGEDAKENSVETNYIKNMNCDQLYSEEMKQINNYVVNNTSFHIVRDKFHSQCVSLTFKDSEPTEAQQDSYFLSLSCPSLQSYIADQKIYYEQAIVDYKVICKQ</sequence>
<reference evidence="3" key="2">
    <citation type="submission" date="2024-03" db="EMBL/GenBank/DDBJ databases">
        <authorList>
            <person name="Ni Y."/>
            <person name="Xu T."/>
            <person name="Yan S."/>
            <person name="Chen L."/>
            <person name="Wang Y."/>
        </authorList>
    </citation>
    <scope>NUCLEOTIDE SEQUENCE</scope>
    <source>
        <strain evidence="3">NTT1</strain>
        <strain evidence="2">NTT2</strain>
    </source>
</reference>
<evidence type="ECO:0000256" key="1">
    <source>
        <dbReference type="SAM" id="Phobius"/>
    </source>
</evidence>
<evidence type="ECO:0000313" key="2">
    <source>
        <dbReference type="EMBL" id="DBA51723.1"/>
    </source>
</evidence>
<keyword evidence="1" id="KW-1133">Transmembrane helix</keyword>
<dbReference type="EMBL" id="BK067791">
    <property type="protein sequence ID" value="DBA52178.1"/>
    <property type="molecule type" value="Genomic_DNA"/>
</dbReference>
<proteinExistence type="predicted"/>
<dbReference type="EMBL" id="BK067783">
    <property type="protein sequence ID" value="DBA51723.1"/>
    <property type="molecule type" value="Genomic_DNA"/>
</dbReference>
<keyword evidence="1" id="KW-0472">Membrane</keyword>
<reference evidence="3" key="1">
    <citation type="journal article" date="2024" name="Environ. Microbiol. Rep.">
        <title>Hiding in plain sight: The discovery of complete genomes of 11 hypothetical spindle-shaped viruses that putatively infect mesophilic ammonia-oxidizing archaea.</title>
        <authorList>
            <person name="Ni Y."/>
            <person name="Xu T."/>
            <person name="Yan S."/>
            <person name="Chen L."/>
            <person name="Wang Y."/>
        </authorList>
    </citation>
    <scope>NUCLEOTIDE SEQUENCE</scope>
    <source>
        <strain evidence="3">NTT1</strain>
        <strain evidence="2">NTT2</strain>
    </source>
</reference>
<feature type="transmembrane region" description="Helical" evidence="1">
    <location>
        <begin position="20"/>
        <end position="40"/>
    </location>
</feature>
<protein>
    <submittedName>
        <fullName evidence="2">ORF24</fullName>
    </submittedName>
    <submittedName>
        <fullName evidence="3">ORF37</fullName>
    </submittedName>
</protein>